<organism evidence="1 2">
    <name type="scientific">Fusarium duplospermum</name>
    <dbReference type="NCBI Taxonomy" id="1325734"/>
    <lineage>
        <taxon>Eukaryota</taxon>
        <taxon>Fungi</taxon>
        <taxon>Dikarya</taxon>
        <taxon>Ascomycota</taxon>
        <taxon>Pezizomycotina</taxon>
        <taxon>Sordariomycetes</taxon>
        <taxon>Hypocreomycetidae</taxon>
        <taxon>Hypocreales</taxon>
        <taxon>Nectriaceae</taxon>
        <taxon>Fusarium</taxon>
        <taxon>Fusarium solani species complex</taxon>
    </lineage>
</organism>
<comment type="caution">
    <text evidence="1">The sequence shown here is derived from an EMBL/GenBank/DDBJ whole genome shotgun (WGS) entry which is preliminary data.</text>
</comment>
<keyword evidence="2" id="KW-1185">Reference proteome</keyword>
<evidence type="ECO:0000313" key="1">
    <source>
        <dbReference type="EMBL" id="RSL72670.1"/>
    </source>
</evidence>
<dbReference type="EMBL" id="NKCI01000003">
    <property type="protein sequence ID" value="RSL72670.1"/>
    <property type="molecule type" value="Genomic_DNA"/>
</dbReference>
<proteinExistence type="predicted"/>
<accession>A0A428R559</accession>
<gene>
    <name evidence="1" type="ORF">CEP54_000593</name>
</gene>
<reference evidence="1 2" key="1">
    <citation type="submission" date="2017-06" db="EMBL/GenBank/DDBJ databases">
        <title>Comparative genomic analysis of Ambrosia Fusariam Clade fungi.</title>
        <authorList>
            <person name="Stajich J.E."/>
            <person name="Carrillo J."/>
            <person name="Kijimoto T."/>
            <person name="Eskalen A."/>
            <person name="O'Donnell K."/>
            <person name="Kasson M."/>
        </authorList>
    </citation>
    <scope>NUCLEOTIDE SEQUENCE [LARGE SCALE GENOMIC DNA]</scope>
    <source>
        <strain evidence="1 2">NRRL62584</strain>
    </source>
</reference>
<dbReference type="Proteomes" id="UP000288168">
    <property type="component" value="Unassembled WGS sequence"/>
</dbReference>
<dbReference type="AlphaFoldDB" id="A0A428R559"/>
<evidence type="ECO:0000313" key="2">
    <source>
        <dbReference type="Proteomes" id="UP000288168"/>
    </source>
</evidence>
<name>A0A428R559_9HYPO</name>
<protein>
    <submittedName>
        <fullName evidence="1">Uncharacterized protein</fullName>
    </submittedName>
</protein>
<sequence>MLSHFSTQWMLHTHWQTHPRSPTWRLTPTTASLTPHVRVGQAPKTGNRQSTAFNIVDSWPLVREKSIHGPLATATVRLLSSESRVATSSIVIRNGQALADPFWLSRLPFCALNSSELPGLVAWLVSFTSNSRLMMPSLVMMHWLSSCLFPVAI</sequence>